<dbReference type="AlphaFoldDB" id="K9WCB7"/>
<dbReference type="Proteomes" id="UP000010471">
    <property type="component" value="Chromosome"/>
</dbReference>
<sequence length="76" mass="8570">MAQDDLMELIDELGLVSVISLLATCCRDKAELYLRQRGRGSNQYTAWNSNAFLLRQMMTKLQPTGNYDPDANPTSD</sequence>
<dbReference type="EMBL" id="CP003630">
    <property type="protein sequence ID" value="AFZ17883.1"/>
    <property type="molecule type" value="Genomic_DNA"/>
</dbReference>
<organism evidence="1 2">
    <name type="scientific">Allocoleopsis franciscana PCC 7113</name>
    <dbReference type="NCBI Taxonomy" id="1173027"/>
    <lineage>
        <taxon>Bacteria</taxon>
        <taxon>Bacillati</taxon>
        <taxon>Cyanobacteriota</taxon>
        <taxon>Cyanophyceae</taxon>
        <taxon>Coleofasciculales</taxon>
        <taxon>Coleofasciculaceae</taxon>
        <taxon>Allocoleopsis</taxon>
        <taxon>Allocoleopsis franciscana</taxon>
    </lineage>
</organism>
<reference evidence="1 2" key="1">
    <citation type="submission" date="2012-06" db="EMBL/GenBank/DDBJ databases">
        <title>Finished chromosome of genome of Microcoleus sp. PCC 7113.</title>
        <authorList>
            <consortium name="US DOE Joint Genome Institute"/>
            <person name="Gugger M."/>
            <person name="Coursin T."/>
            <person name="Rippka R."/>
            <person name="Tandeau De Marsac N."/>
            <person name="Huntemann M."/>
            <person name="Wei C.-L."/>
            <person name="Han J."/>
            <person name="Detter J.C."/>
            <person name="Han C."/>
            <person name="Tapia R."/>
            <person name="Chen A."/>
            <person name="Kyrpides N."/>
            <person name="Mavromatis K."/>
            <person name="Markowitz V."/>
            <person name="Szeto E."/>
            <person name="Ivanova N."/>
            <person name="Pagani I."/>
            <person name="Pati A."/>
            <person name="Goodwin L."/>
            <person name="Nordberg H.P."/>
            <person name="Cantor M.N."/>
            <person name="Hua S.X."/>
            <person name="Woyke T."/>
            <person name="Kerfeld C.A."/>
        </authorList>
    </citation>
    <scope>NUCLEOTIDE SEQUENCE [LARGE SCALE GENOMIC DNA]</scope>
    <source>
        <strain evidence="1 2">PCC 7113</strain>
    </source>
</reference>
<dbReference type="HOGENOM" id="CLU_2650446_0_0_3"/>
<dbReference type="RefSeq" id="WP_015182035.1">
    <property type="nucleotide sequence ID" value="NC_019738.1"/>
</dbReference>
<gene>
    <name evidence="1" type="ORF">Mic7113_2066</name>
</gene>
<protein>
    <submittedName>
        <fullName evidence="1">Uncharacterized protein</fullName>
    </submittedName>
</protein>
<accession>K9WCB7</accession>
<dbReference type="OrthoDB" id="9891768at2"/>
<evidence type="ECO:0000313" key="1">
    <source>
        <dbReference type="EMBL" id="AFZ17883.1"/>
    </source>
</evidence>
<proteinExistence type="predicted"/>
<dbReference type="KEGG" id="mic:Mic7113_2066"/>
<name>K9WCB7_9CYAN</name>
<evidence type="ECO:0000313" key="2">
    <source>
        <dbReference type="Proteomes" id="UP000010471"/>
    </source>
</evidence>
<dbReference type="eggNOG" id="ENOG502ZIJX">
    <property type="taxonomic scope" value="Bacteria"/>
</dbReference>
<keyword evidence="2" id="KW-1185">Reference proteome</keyword>